<protein>
    <submittedName>
        <fullName evidence="9">ABC transporter permease</fullName>
    </submittedName>
</protein>
<evidence type="ECO:0000256" key="2">
    <source>
        <dbReference type="ARBA" id="ARBA00022448"/>
    </source>
</evidence>
<gene>
    <name evidence="9" type="ORF">Pa4123_16430</name>
</gene>
<evidence type="ECO:0000256" key="6">
    <source>
        <dbReference type="ARBA" id="ARBA00023136"/>
    </source>
</evidence>
<keyword evidence="6 7" id="KW-0472">Membrane</keyword>
<evidence type="ECO:0000313" key="9">
    <source>
        <dbReference type="EMBL" id="GLH96369.1"/>
    </source>
</evidence>
<evidence type="ECO:0000256" key="1">
    <source>
        <dbReference type="ARBA" id="ARBA00004651"/>
    </source>
</evidence>
<dbReference type="Proteomes" id="UP001144280">
    <property type="component" value="Unassembled WGS sequence"/>
</dbReference>
<evidence type="ECO:0000256" key="4">
    <source>
        <dbReference type="ARBA" id="ARBA00022692"/>
    </source>
</evidence>
<dbReference type="Pfam" id="PF00528">
    <property type="entry name" value="BPD_transp_1"/>
    <property type="match status" value="1"/>
</dbReference>
<dbReference type="PANTHER" id="PTHR43386">
    <property type="entry name" value="OLIGOPEPTIDE TRANSPORT SYSTEM PERMEASE PROTEIN APPC"/>
    <property type="match status" value="1"/>
</dbReference>
<dbReference type="RefSeq" id="WP_281893564.1">
    <property type="nucleotide sequence ID" value="NZ_BSDI01000007.1"/>
</dbReference>
<name>A0ABQ5QPR5_9ACTN</name>
<comment type="similarity">
    <text evidence="7">Belongs to the binding-protein-dependent transport system permease family.</text>
</comment>
<keyword evidence="10" id="KW-1185">Reference proteome</keyword>
<dbReference type="InterPro" id="IPR035906">
    <property type="entry name" value="MetI-like_sf"/>
</dbReference>
<feature type="transmembrane region" description="Helical" evidence="7">
    <location>
        <begin position="20"/>
        <end position="40"/>
    </location>
</feature>
<evidence type="ECO:0000256" key="3">
    <source>
        <dbReference type="ARBA" id="ARBA00022475"/>
    </source>
</evidence>
<organism evidence="9 10">
    <name type="scientific">Phytohabitans aurantiacus</name>
    <dbReference type="NCBI Taxonomy" id="3016789"/>
    <lineage>
        <taxon>Bacteria</taxon>
        <taxon>Bacillati</taxon>
        <taxon>Actinomycetota</taxon>
        <taxon>Actinomycetes</taxon>
        <taxon>Micromonosporales</taxon>
        <taxon>Micromonosporaceae</taxon>
    </lineage>
</organism>
<proteinExistence type="inferred from homology"/>
<comment type="subcellular location">
    <subcellularLocation>
        <location evidence="1 7">Cell membrane</location>
        <topology evidence="1 7">Multi-pass membrane protein</topology>
    </subcellularLocation>
</comment>
<evidence type="ECO:0000313" key="10">
    <source>
        <dbReference type="Proteomes" id="UP001144280"/>
    </source>
</evidence>
<keyword evidence="5 7" id="KW-1133">Transmembrane helix</keyword>
<feature type="transmembrane region" description="Helical" evidence="7">
    <location>
        <begin position="83"/>
        <end position="108"/>
    </location>
</feature>
<dbReference type="InterPro" id="IPR000515">
    <property type="entry name" value="MetI-like"/>
</dbReference>
<evidence type="ECO:0000256" key="7">
    <source>
        <dbReference type="RuleBase" id="RU363032"/>
    </source>
</evidence>
<feature type="transmembrane region" description="Helical" evidence="7">
    <location>
        <begin position="114"/>
        <end position="137"/>
    </location>
</feature>
<dbReference type="PROSITE" id="PS50928">
    <property type="entry name" value="ABC_TM1"/>
    <property type="match status" value="1"/>
</dbReference>
<dbReference type="EMBL" id="BSDI01000007">
    <property type="protein sequence ID" value="GLH96369.1"/>
    <property type="molecule type" value="Genomic_DNA"/>
</dbReference>
<feature type="transmembrane region" description="Helical" evidence="7">
    <location>
        <begin position="245"/>
        <end position="267"/>
    </location>
</feature>
<dbReference type="SUPFAM" id="SSF161098">
    <property type="entry name" value="MetI-like"/>
    <property type="match status" value="1"/>
</dbReference>
<dbReference type="CDD" id="cd06261">
    <property type="entry name" value="TM_PBP2"/>
    <property type="match status" value="1"/>
</dbReference>
<sequence>MSALTLPSTTRVRLPSAGTVLALVVVVLVLVAAIAPGLLIDRSPTAIDLKATLQPPSWQHPFGTDDAGRDLLTRVIYGARQSLGIGLGATGLAFLIAIALGFTAALIGGVVDAVITRVLEVAFAFPALLLALLVIAVRGPSLATEIIAVGIGSAPGYARMVRGQVLAVRQAGFVEAAAALGHPRFAVIRRHLFPNAMRPLVAVVTLGVGQSIVWASGLSFLGLGVPPPSSEWGALLDAGRLHITSSWWLEILPGLVIVLVALSVTALGRTLQNRLGGASR</sequence>
<evidence type="ECO:0000256" key="5">
    <source>
        <dbReference type="ARBA" id="ARBA00022989"/>
    </source>
</evidence>
<evidence type="ECO:0000259" key="8">
    <source>
        <dbReference type="PROSITE" id="PS50928"/>
    </source>
</evidence>
<accession>A0ABQ5QPR5</accession>
<comment type="caution">
    <text evidence="9">The sequence shown here is derived from an EMBL/GenBank/DDBJ whole genome shotgun (WGS) entry which is preliminary data.</text>
</comment>
<dbReference type="InterPro" id="IPR050366">
    <property type="entry name" value="BP-dependent_transpt_permease"/>
</dbReference>
<dbReference type="PANTHER" id="PTHR43386:SF25">
    <property type="entry name" value="PEPTIDE ABC TRANSPORTER PERMEASE PROTEIN"/>
    <property type="match status" value="1"/>
</dbReference>
<dbReference type="Gene3D" id="1.10.3720.10">
    <property type="entry name" value="MetI-like"/>
    <property type="match status" value="1"/>
</dbReference>
<keyword evidence="4 7" id="KW-0812">Transmembrane</keyword>
<keyword evidence="3" id="KW-1003">Cell membrane</keyword>
<reference evidence="9" key="1">
    <citation type="submission" date="2022-12" db="EMBL/GenBank/DDBJ databases">
        <title>New Phytohabitans aurantiacus sp. RD004123 nov., an actinomycete isolated from soil.</title>
        <authorList>
            <person name="Triningsih D.W."/>
            <person name="Harunari E."/>
            <person name="Igarashi Y."/>
        </authorList>
    </citation>
    <scope>NUCLEOTIDE SEQUENCE</scope>
    <source>
        <strain evidence="9">RD004123</strain>
    </source>
</reference>
<keyword evidence="2 7" id="KW-0813">Transport</keyword>
<feature type="transmembrane region" description="Helical" evidence="7">
    <location>
        <begin position="200"/>
        <end position="225"/>
    </location>
</feature>
<feature type="domain" description="ABC transmembrane type-1" evidence="8">
    <location>
        <begin position="79"/>
        <end position="268"/>
    </location>
</feature>